<comment type="caution">
    <text evidence="2">The sequence shown here is derived from an EMBL/GenBank/DDBJ whole genome shotgun (WGS) entry which is preliminary data.</text>
</comment>
<evidence type="ECO:0000313" key="3">
    <source>
        <dbReference type="Proteomes" id="UP000008495"/>
    </source>
</evidence>
<dbReference type="Pfam" id="PF07683">
    <property type="entry name" value="CobW_C"/>
    <property type="match status" value="1"/>
</dbReference>
<dbReference type="STRING" id="100225.SAMN05421595_1970"/>
<feature type="domain" description="CobW C-terminal" evidence="1">
    <location>
        <begin position="244"/>
        <end position="334"/>
    </location>
</feature>
<evidence type="ECO:0000259" key="1">
    <source>
        <dbReference type="SMART" id="SM00833"/>
    </source>
</evidence>
<dbReference type="SUPFAM" id="SSF90002">
    <property type="entry name" value="Hypothetical protein YjiA, C-terminal domain"/>
    <property type="match status" value="1"/>
</dbReference>
<dbReference type="OrthoDB" id="9808822at2"/>
<dbReference type="SMART" id="SM00833">
    <property type="entry name" value="CobW_C"/>
    <property type="match status" value="1"/>
</dbReference>
<evidence type="ECO:0000313" key="2">
    <source>
        <dbReference type="EMBL" id="GAB76835.1"/>
    </source>
</evidence>
<reference evidence="2 3" key="1">
    <citation type="submission" date="2012-08" db="EMBL/GenBank/DDBJ databases">
        <title>Whole genome shotgun sequence of Austwickia chelonae NBRC 105200.</title>
        <authorList>
            <person name="Yoshida I."/>
            <person name="Hosoyama A."/>
            <person name="Tsuchikane K."/>
            <person name="Katsumata H."/>
            <person name="Ando Y."/>
            <person name="Ohji S."/>
            <person name="Hamada M."/>
            <person name="Tamura T."/>
            <person name="Yamazoe A."/>
            <person name="Yamazaki S."/>
            <person name="Fujita N."/>
        </authorList>
    </citation>
    <scope>NUCLEOTIDE SEQUENCE [LARGE SCALE GENOMIC DNA]</scope>
    <source>
        <strain evidence="2 3">NBRC 105200</strain>
    </source>
</reference>
<gene>
    <name evidence="2" type="ORF">AUCHE_03_00520</name>
</gene>
<dbReference type="RefSeq" id="WP_006501586.1">
    <property type="nucleotide sequence ID" value="NZ_BAGZ01000003.1"/>
</dbReference>
<accession>K6VN76</accession>
<organism evidence="2 3">
    <name type="scientific">Austwickia chelonae NBRC 105200</name>
    <dbReference type="NCBI Taxonomy" id="1184607"/>
    <lineage>
        <taxon>Bacteria</taxon>
        <taxon>Bacillati</taxon>
        <taxon>Actinomycetota</taxon>
        <taxon>Actinomycetes</taxon>
        <taxon>Micrococcales</taxon>
        <taxon>Dermatophilaceae</taxon>
        <taxon>Austwickia</taxon>
    </lineage>
</organism>
<proteinExistence type="predicted"/>
<protein>
    <recommendedName>
        <fullName evidence="1">CobW C-terminal domain-containing protein</fullName>
    </recommendedName>
</protein>
<dbReference type="PANTHER" id="PTHR43603:SF1">
    <property type="entry name" value="ZINC-REGULATED GTPASE METALLOPROTEIN ACTIVATOR 1"/>
    <property type="match status" value="1"/>
</dbReference>
<keyword evidence="3" id="KW-1185">Reference proteome</keyword>
<dbReference type="AlphaFoldDB" id="K6VN76"/>
<dbReference type="Proteomes" id="UP000008495">
    <property type="component" value="Unassembled WGS sequence"/>
</dbReference>
<sequence length="366" mass="38939">MPPVPVHIVVGLDAPDQALAAMGLHVDLTGSAVVSVTVDATQGEVRWVVSDLTGIAEQDHEDVAHPCLTCSIREALLPMLVRLASSGRWSSLIVVLPVAADPLPMTLAVAEGEVRGRPVADTLEVASVVAVISCTDLCSGVFDDPLLNELGLNMVEDDQRAYGEVLVSQIELADDIVLVHGRPDESDAALLDHLRRPDSRLHHGMETFGGCPTAAERHHDVQASRTFVDPRYRRPSGAAPSGGIVTIELTSWKPFHPERLLERIEDLGSGDLRGRGAFWLPGRPGLAIAWEAAGAALSIGAVGLWEDAERATHLVVTTDEETAQVVSSAFDAAIMTDAEMISAQARWAGRDDGFGEWLGDIESGAA</sequence>
<dbReference type="InterPro" id="IPR027417">
    <property type="entry name" value="P-loop_NTPase"/>
</dbReference>
<dbReference type="InterPro" id="IPR051927">
    <property type="entry name" value="Zn_Chap_cDPG_Synth"/>
</dbReference>
<dbReference type="EMBL" id="BAGZ01000003">
    <property type="protein sequence ID" value="GAB76835.1"/>
    <property type="molecule type" value="Genomic_DNA"/>
</dbReference>
<dbReference type="PANTHER" id="PTHR43603">
    <property type="entry name" value="COBW DOMAIN-CONTAINING PROTEIN DDB_G0274527"/>
    <property type="match status" value="1"/>
</dbReference>
<dbReference type="InterPro" id="IPR011629">
    <property type="entry name" value="CobW-like_C"/>
</dbReference>
<dbReference type="eggNOG" id="COG0523">
    <property type="taxonomic scope" value="Bacteria"/>
</dbReference>
<dbReference type="Gene3D" id="3.40.50.300">
    <property type="entry name" value="P-loop containing nucleotide triphosphate hydrolases"/>
    <property type="match status" value="1"/>
</dbReference>
<name>K6VN76_9MICO</name>